<sequence>MTTGGIGRRLGVSRERARQLSHQPGFPAPEAWEGRTRYWAACDVETWISRHRPHLADH</sequence>
<dbReference type="EMBL" id="MAXA01000257">
    <property type="protein sequence ID" value="OHV21257.1"/>
    <property type="molecule type" value="Genomic_DNA"/>
</dbReference>
<comment type="caution">
    <text evidence="2">The sequence shown here is derived from an EMBL/GenBank/DDBJ whole genome shotgun (WGS) entry which is preliminary data.</text>
</comment>
<reference evidence="3" key="1">
    <citation type="submission" date="2016-07" db="EMBL/GenBank/DDBJ databases">
        <title>Frankia sp. NRRL B-16219 Genome sequencing.</title>
        <authorList>
            <person name="Ghodhbane-Gtari F."/>
            <person name="Swanson E."/>
            <person name="Gueddou A."/>
            <person name="Louati M."/>
            <person name="Nouioui I."/>
            <person name="Hezbri K."/>
            <person name="Abebe-Akele F."/>
            <person name="Simpson S."/>
            <person name="Morris K."/>
            <person name="Thomas K."/>
            <person name="Gtari M."/>
            <person name="Tisa L.S."/>
        </authorList>
    </citation>
    <scope>NUCLEOTIDE SEQUENCE [LARGE SCALE GENOMIC DNA]</scope>
    <source>
        <strain evidence="3">NRRL B-16219</strain>
    </source>
</reference>
<accession>A0A1S1PJ22</accession>
<evidence type="ECO:0000313" key="3">
    <source>
        <dbReference type="Proteomes" id="UP000179769"/>
    </source>
</evidence>
<name>A0A1S1PJ22_9ACTN</name>
<dbReference type="AlphaFoldDB" id="A0A1S1PJ22"/>
<gene>
    <name evidence="2" type="ORF">BBK14_07960</name>
</gene>
<feature type="region of interest" description="Disordered" evidence="1">
    <location>
        <begin position="1"/>
        <end position="27"/>
    </location>
</feature>
<protein>
    <submittedName>
        <fullName evidence="2">RNA polymerase subunit sigma-70</fullName>
    </submittedName>
</protein>
<evidence type="ECO:0000256" key="1">
    <source>
        <dbReference type="SAM" id="MobiDB-lite"/>
    </source>
</evidence>
<evidence type="ECO:0000313" key="2">
    <source>
        <dbReference type="EMBL" id="OHV21257.1"/>
    </source>
</evidence>
<proteinExistence type="predicted"/>
<dbReference type="Proteomes" id="UP000179769">
    <property type="component" value="Unassembled WGS sequence"/>
</dbReference>
<keyword evidence="3" id="KW-1185">Reference proteome</keyword>
<organism evidence="2 3">
    <name type="scientific">Parafrankia soli</name>
    <dbReference type="NCBI Taxonomy" id="2599596"/>
    <lineage>
        <taxon>Bacteria</taxon>
        <taxon>Bacillati</taxon>
        <taxon>Actinomycetota</taxon>
        <taxon>Actinomycetes</taxon>
        <taxon>Frankiales</taxon>
        <taxon>Frankiaceae</taxon>
        <taxon>Parafrankia</taxon>
    </lineage>
</organism>